<dbReference type="KEGG" id="amr:AM1_C0069"/>
<organism evidence="2 3">
    <name type="scientific">Acaryochloris marina (strain MBIC 11017)</name>
    <dbReference type="NCBI Taxonomy" id="329726"/>
    <lineage>
        <taxon>Bacteria</taxon>
        <taxon>Bacillati</taxon>
        <taxon>Cyanobacteriota</taxon>
        <taxon>Cyanophyceae</taxon>
        <taxon>Acaryochloridales</taxon>
        <taxon>Acaryochloridaceae</taxon>
        <taxon>Acaryochloris</taxon>
    </lineage>
</organism>
<protein>
    <submittedName>
        <fullName evidence="2">Uncharacterized protein</fullName>
    </submittedName>
</protein>
<name>A8ZMG8_ACAM1</name>
<dbReference type="AlphaFoldDB" id="A8ZMG8"/>
<dbReference type="HOGENOM" id="CLU_3338793_0_0_3"/>
<dbReference type="EMBL" id="CP000840">
    <property type="protein sequence ID" value="ABW32379.1"/>
    <property type="molecule type" value="Genomic_DNA"/>
</dbReference>
<proteinExistence type="predicted"/>
<feature type="region of interest" description="Disordered" evidence="1">
    <location>
        <begin position="1"/>
        <end position="37"/>
    </location>
</feature>
<geneLocation type="plasmid" evidence="2 3">
    <name>pREB3</name>
</geneLocation>
<feature type="compositionally biased region" description="Polar residues" evidence="1">
    <location>
        <begin position="23"/>
        <end position="37"/>
    </location>
</feature>
<evidence type="ECO:0000313" key="2">
    <source>
        <dbReference type="EMBL" id="ABW32379.1"/>
    </source>
</evidence>
<evidence type="ECO:0000313" key="3">
    <source>
        <dbReference type="Proteomes" id="UP000000268"/>
    </source>
</evidence>
<dbReference type="Proteomes" id="UP000000268">
    <property type="component" value="Plasmid pREB3"/>
</dbReference>
<accession>A8ZMG8</accession>
<evidence type="ECO:0000256" key="1">
    <source>
        <dbReference type="SAM" id="MobiDB-lite"/>
    </source>
</evidence>
<keyword evidence="2" id="KW-0614">Plasmid</keyword>
<reference evidence="2 3" key="1">
    <citation type="journal article" date="2008" name="Proc. Natl. Acad. Sci. U.S.A.">
        <title>Niche adaptation and genome expansion in the chlorophyll d-producing cyanobacterium Acaryochloris marina.</title>
        <authorList>
            <person name="Swingley W.D."/>
            <person name="Chen M."/>
            <person name="Cheung P.C."/>
            <person name="Conrad A.L."/>
            <person name="Dejesa L.C."/>
            <person name="Hao J."/>
            <person name="Honchak B.M."/>
            <person name="Karbach L.E."/>
            <person name="Kurdoglu A."/>
            <person name="Lahiri S."/>
            <person name="Mastrian S.D."/>
            <person name="Miyashita H."/>
            <person name="Page L."/>
            <person name="Ramakrishna P."/>
            <person name="Satoh S."/>
            <person name="Sattley W.M."/>
            <person name="Shimada Y."/>
            <person name="Taylor H.L."/>
            <person name="Tomo T."/>
            <person name="Tsuchiya T."/>
            <person name="Wang Z.T."/>
            <person name="Raymond J."/>
            <person name="Mimuro M."/>
            <person name="Blankenship R.E."/>
            <person name="Touchman J.W."/>
        </authorList>
    </citation>
    <scope>NUCLEOTIDE SEQUENCE [LARGE SCALE GENOMIC DNA]</scope>
    <source>
        <strain evidence="3">MBIC 11017</strain>
        <plasmid evidence="3">Plasmid pREB3</plasmid>
    </source>
</reference>
<keyword evidence="3" id="KW-1185">Reference proteome</keyword>
<gene>
    <name evidence="2" type="ordered locus">AM1_C0069</name>
</gene>
<sequence>MSSNEAALRVTVDEMNPYPSFPDGQSAQQGPTKSTTS</sequence>